<dbReference type="Pfam" id="PF03162">
    <property type="entry name" value="Y_phosphatase2"/>
    <property type="match status" value="1"/>
</dbReference>
<feature type="compositionally biased region" description="Basic and acidic residues" evidence="1">
    <location>
        <begin position="283"/>
        <end position="310"/>
    </location>
</feature>
<organism evidence="2 3">
    <name type="scientific">Malassezia obtusa</name>
    <dbReference type="NCBI Taxonomy" id="76774"/>
    <lineage>
        <taxon>Eukaryota</taxon>
        <taxon>Fungi</taxon>
        <taxon>Dikarya</taxon>
        <taxon>Basidiomycota</taxon>
        <taxon>Ustilaginomycotina</taxon>
        <taxon>Malasseziomycetes</taxon>
        <taxon>Malasseziales</taxon>
        <taxon>Malasseziaceae</taxon>
        <taxon>Malassezia</taxon>
    </lineage>
</organism>
<evidence type="ECO:0000256" key="1">
    <source>
        <dbReference type="SAM" id="MobiDB-lite"/>
    </source>
</evidence>
<feature type="compositionally biased region" description="Polar residues" evidence="1">
    <location>
        <begin position="262"/>
        <end position="271"/>
    </location>
</feature>
<dbReference type="GO" id="GO:0016791">
    <property type="term" value="F:phosphatase activity"/>
    <property type="evidence" value="ECO:0007669"/>
    <property type="project" value="TreeGrafter"/>
</dbReference>
<evidence type="ECO:0008006" key="4">
    <source>
        <dbReference type="Google" id="ProtNLM"/>
    </source>
</evidence>
<dbReference type="AlphaFoldDB" id="A0AAF0E286"/>
<dbReference type="InterPro" id="IPR029021">
    <property type="entry name" value="Prot-tyrosine_phosphatase-like"/>
</dbReference>
<dbReference type="PANTHER" id="PTHR31126">
    <property type="entry name" value="TYROSINE-PROTEIN PHOSPHATASE"/>
    <property type="match status" value="1"/>
</dbReference>
<evidence type="ECO:0000313" key="2">
    <source>
        <dbReference type="EMBL" id="WFD04441.1"/>
    </source>
</evidence>
<gene>
    <name evidence="2" type="ORF">MOBT1_003151</name>
</gene>
<dbReference type="Proteomes" id="UP001214603">
    <property type="component" value="Chromosome 8"/>
</dbReference>
<sequence length="453" mass="50065">MGRVPLAPPMRFGTVAFPPLTGETESETSSGEVARITTFSECLYRGAYPKQRNLPFLETLHLRTIVSLTPKPLDSDAALASWAREQNGGSGVRLVHVRTEKPKEESGGLTREGAARAMLELLNRENLPLYVHCLDGVETTSTLIACLRKIQAWNDTSLRDELARGLLVAPNRLAGTPYDIPKHLAHFVDHYGDPDGVLVPQRSRIPAWVWPGLAAHEAWLTEGSAFHHPSLRIHFERSEHYIETQRARFGAVWSAAGLPRSRTPSSLSVSDISEVPPYDADDERSSRRHSSDHAPSRRPSVESRSSHLSEEIYPEDTEDAEHHAPPPPTDDPFLRTPRARPVRDESDIPPLATFEPGRVRASGAAERPGMPLPDPERTPLVTAQDAAERARSGHEPIPPIGLSHDAEVDADVEPEVDEAAEDEDEDEDEDDEDDEDDDEDPSQVLDALDLEGY</sequence>
<accession>A0AAF0E286</accession>
<evidence type="ECO:0000313" key="3">
    <source>
        <dbReference type="Proteomes" id="UP001214603"/>
    </source>
</evidence>
<name>A0AAF0E286_9BASI</name>
<protein>
    <recommendedName>
        <fullName evidence="4">Protein-tyrosine-phosphatase</fullName>
    </recommendedName>
</protein>
<dbReference type="EMBL" id="CP119941">
    <property type="protein sequence ID" value="WFD04441.1"/>
    <property type="molecule type" value="Genomic_DNA"/>
</dbReference>
<dbReference type="SUPFAM" id="SSF52799">
    <property type="entry name" value="(Phosphotyrosine protein) phosphatases II"/>
    <property type="match status" value="1"/>
</dbReference>
<keyword evidence="3" id="KW-1185">Reference proteome</keyword>
<dbReference type="PANTHER" id="PTHR31126:SF14">
    <property type="entry name" value="TYROSINE-PROTEIN PHOSPHATASE OCA6-RELATED"/>
    <property type="match status" value="1"/>
</dbReference>
<feature type="compositionally biased region" description="Acidic residues" evidence="1">
    <location>
        <begin position="408"/>
        <end position="441"/>
    </location>
</feature>
<reference evidence="2" key="1">
    <citation type="submission" date="2023-03" db="EMBL/GenBank/DDBJ databases">
        <title>Mating type loci evolution in Malassezia.</title>
        <authorList>
            <person name="Coelho M.A."/>
        </authorList>
    </citation>
    <scope>NUCLEOTIDE SEQUENCE</scope>
    <source>
        <strain evidence="2">CBS 7876</strain>
    </source>
</reference>
<dbReference type="InterPro" id="IPR004861">
    <property type="entry name" value="Siw14-like"/>
</dbReference>
<proteinExistence type="predicted"/>
<feature type="region of interest" description="Disordered" evidence="1">
    <location>
        <begin position="259"/>
        <end position="453"/>
    </location>
</feature>
<dbReference type="Gene3D" id="3.90.190.10">
    <property type="entry name" value="Protein tyrosine phosphatase superfamily"/>
    <property type="match status" value="1"/>
</dbReference>